<dbReference type="EMBL" id="CYKH01000238">
    <property type="protein sequence ID" value="CUF07813.1"/>
    <property type="molecule type" value="Genomic_DNA"/>
</dbReference>
<feature type="signal peptide" evidence="3">
    <location>
        <begin position="1"/>
        <end position="20"/>
    </location>
</feature>
<evidence type="ECO:0008006" key="6">
    <source>
        <dbReference type="Google" id="ProtNLM"/>
    </source>
</evidence>
<organism evidence="4 5">
    <name type="scientific">Bodo saltans</name>
    <name type="common">Flagellated protozoan</name>
    <dbReference type="NCBI Taxonomy" id="75058"/>
    <lineage>
        <taxon>Eukaryota</taxon>
        <taxon>Discoba</taxon>
        <taxon>Euglenozoa</taxon>
        <taxon>Kinetoplastea</taxon>
        <taxon>Metakinetoplastina</taxon>
        <taxon>Eubodonida</taxon>
        <taxon>Bodonidae</taxon>
        <taxon>Bodo</taxon>
    </lineage>
</organism>
<dbReference type="OMA" id="APRYQRE"/>
<dbReference type="PANTHER" id="PTHR37028">
    <property type="entry name" value="UNNAMED PRODUCT-RELATED"/>
    <property type="match status" value="1"/>
</dbReference>
<feature type="chain" id="PRO_5006621522" description="Membrane-associated protein" evidence="3">
    <location>
        <begin position="21"/>
        <end position="660"/>
    </location>
</feature>
<dbReference type="VEuPathDB" id="TriTrypDB:BSAL_58970"/>
<name>A0A0S4IQ31_BODSA</name>
<evidence type="ECO:0000256" key="1">
    <source>
        <dbReference type="SAM" id="Coils"/>
    </source>
</evidence>
<sequence length="660" mass="74701">MLLVVAKLVTMLLLLITSEMFDCFLLFTARSCSMEVTLRWLAGQKDTPSFVPQWNENITSILDAPLPKSLRDDASPPQSRRADSFAGGRSTREGSRTPTITMQRGPTIHDTLIEKGKMMAMRREALQERALDEEIKTLKGTPSISAEAQKIPMRTEPIESRLLRKAEEANTRQIYETEVRKQQLLKAMQTTAPFKPNISSRGKRAEAKVTTADYHKNWHRRREQRLESRRTELLISEMAELRDGPDINARSTKLAAAKREKEGLAGMSHIEAMLERDRLTKLAAWERSQKELEAMANPQITVYAATLPRDAPAAERLYLHSFEAQERRTQLAKDYEASVMARSYSPRISKLAANTPRTYKVEDEIMQRHAESQAILEEKRRMQYEREVGCHQPAINPVSDAIAARLPSTAKERLFQARTFVDPASQHFSPSVSRARSTSVATVSSMAATERAEALNKYEERRESNLQKLRKEKAEREMEECTFAPTTNRNVHTSGSVVERNDQWMVRRDMKLQEQRRALGSAEVKDCTFVPTREVDTAGRSGSVPDGAATIYGGDGKPWGSHEFVQRMEEARRVRQEKSERQTHKPSTNWKPTVTQPVEFQLGRSTPVRSLQRPSGVGIAVEVAHDTDAYLYRSESTATDKSNGFLYQGAGGIVPPSLWR</sequence>
<dbReference type="AlphaFoldDB" id="A0A0S4IQ31"/>
<gene>
    <name evidence="4" type="ORF">BSAL_58970</name>
</gene>
<protein>
    <recommendedName>
        <fullName evidence="6">Membrane-associated protein</fullName>
    </recommendedName>
</protein>
<evidence type="ECO:0000313" key="5">
    <source>
        <dbReference type="Proteomes" id="UP000051952"/>
    </source>
</evidence>
<keyword evidence="3" id="KW-0732">Signal</keyword>
<keyword evidence="5" id="KW-1185">Reference proteome</keyword>
<reference evidence="5" key="1">
    <citation type="submission" date="2015-09" db="EMBL/GenBank/DDBJ databases">
        <authorList>
            <consortium name="Pathogen Informatics"/>
        </authorList>
    </citation>
    <scope>NUCLEOTIDE SEQUENCE [LARGE SCALE GENOMIC DNA]</scope>
    <source>
        <strain evidence="5">Lake Konstanz</strain>
    </source>
</reference>
<evidence type="ECO:0000256" key="3">
    <source>
        <dbReference type="SAM" id="SignalP"/>
    </source>
</evidence>
<feature type="coiled-coil region" evidence="1">
    <location>
        <begin position="452"/>
        <end position="479"/>
    </location>
</feature>
<dbReference type="Proteomes" id="UP000051952">
    <property type="component" value="Unassembled WGS sequence"/>
</dbReference>
<accession>A0A0S4IQ31</accession>
<dbReference type="PANTHER" id="PTHR37028:SF9">
    <property type="entry name" value="NUCLEAR PROTEIN MDM1"/>
    <property type="match status" value="1"/>
</dbReference>
<keyword evidence="1" id="KW-0175">Coiled coil</keyword>
<evidence type="ECO:0000313" key="4">
    <source>
        <dbReference type="EMBL" id="CUF07813.1"/>
    </source>
</evidence>
<evidence type="ECO:0000256" key="2">
    <source>
        <dbReference type="SAM" id="MobiDB-lite"/>
    </source>
</evidence>
<proteinExistence type="predicted"/>
<feature type="region of interest" description="Disordered" evidence="2">
    <location>
        <begin position="536"/>
        <end position="560"/>
    </location>
</feature>
<feature type="region of interest" description="Disordered" evidence="2">
    <location>
        <begin position="65"/>
        <end position="103"/>
    </location>
</feature>
<dbReference type="OrthoDB" id="267457at2759"/>